<reference evidence="2" key="1">
    <citation type="journal article" date="2023" name="Mol. Phylogenet. Evol.">
        <title>Genome-scale phylogeny and comparative genomics of the fungal order Sordariales.</title>
        <authorList>
            <person name="Hensen N."/>
            <person name="Bonometti L."/>
            <person name="Westerberg I."/>
            <person name="Brannstrom I.O."/>
            <person name="Guillou S."/>
            <person name="Cros-Aarteil S."/>
            <person name="Calhoun S."/>
            <person name="Haridas S."/>
            <person name="Kuo A."/>
            <person name="Mondo S."/>
            <person name="Pangilinan J."/>
            <person name="Riley R."/>
            <person name="LaButti K."/>
            <person name="Andreopoulos B."/>
            <person name="Lipzen A."/>
            <person name="Chen C."/>
            <person name="Yan M."/>
            <person name="Daum C."/>
            <person name="Ng V."/>
            <person name="Clum A."/>
            <person name="Steindorff A."/>
            <person name="Ohm R.A."/>
            <person name="Martin F."/>
            <person name="Silar P."/>
            <person name="Natvig D.O."/>
            <person name="Lalanne C."/>
            <person name="Gautier V."/>
            <person name="Ament-Velasquez S.L."/>
            <person name="Kruys A."/>
            <person name="Hutchinson M.I."/>
            <person name="Powell A.J."/>
            <person name="Barry K."/>
            <person name="Miller A.N."/>
            <person name="Grigoriev I.V."/>
            <person name="Debuchy R."/>
            <person name="Gladieux P."/>
            <person name="Hiltunen Thoren M."/>
            <person name="Johannesson H."/>
        </authorList>
    </citation>
    <scope>NUCLEOTIDE SEQUENCE</scope>
    <source>
        <strain evidence="2">CBS 168.71</strain>
    </source>
</reference>
<dbReference type="Proteomes" id="UP001278766">
    <property type="component" value="Unassembled WGS sequence"/>
</dbReference>
<dbReference type="Pfam" id="PF20150">
    <property type="entry name" value="2EXR"/>
    <property type="match status" value="1"/>
</dbReference>
<gene>
    <name evidence="2" type="ORF">B0H64DRAFT_412140</name>
</gene>
<dbReference type="RefSeq" id="XP_062654300.1">
    <property type="nucleotide sequence ID" value="XM_062804900.1"/>
</dbReference>
<protein>
    <recommendedName>
        <fullName evidence="1">2EXR domain-containing protein</fullName>
    </recommendedName>
</protein>
<feature type="domain" description="2EXR" evidence="1">
    <location>
        <begin position="13"/>
        <end position="141"/>
    </location>
</feature>
<name>A0AAE0H6L9_9PEZI</name>
<dbReference type="InterPro" id="IPR045518">
    <property type="entry name" value="2EXR"/>
</dbReference>
<evidence type="ECO:0000313" key="3">
    <source>
        <dbReference type="Proteomes" id="UP001278766"/>
    </source>
</evidence>
<reference evidence="2" key="2">
    <citation type="submission" date="2023-06" db="EMBL/GenBank/DDBJ databases">
        <authorList>
            <consortium name="Lawrence Berkeley National Laboratory"/>
            <person name="Haridas S."/>
            <person name="Hensen N."/>
            <person name="Bonometti L."/>
            <person name="Westerberg I."/>
            <person name="Brannstrom I.O."/>
            <person name="Guillou S."/>
            <person name="Cros-Aarteil S."/>
            <person name="Calhoun S."/>
            <person name="Kuo A."/>
            <person name="Mondo S."/>
            <person name="Pangilinan J."/>
            <person name="Riley R."/>
            <person name="Labutti K."/>
            <person name="Andreopoulos B."/>
            <person name="Lipzen A."/>
            <person name="Chen C."/>
            <person name="Yanf M."/>
            <person name="Daum C."/>
            <person name="Ng V."/>
            <person name="Clum A."/>
            <person name="Steindorff A."/>
            <person name="Ohm R."/>
            <person name="Martin F."/>
            <person name="Silar P."/>
            <person name="Natvig D."/>
            <person name="Lalanne C."/>
            <person name="Gautier V."/>
            <person name="Ament-Velasquez S.L."/>
            <person name="Kruys A."/>
            <person name="Hutchinson M.I."/>
            <person name="Powell A.J."/>
            <person name="Barry K."/>
            <person name="Miller A.N."/>
            <person name="Grigoriev I.V."/>
            <person name="Debuchy R."/>
            <person name="Gladieux P."/>
            <person name="Thoren M.H."/>
            <person name="Johannesson H."/>
        </authorList>
    </citation>
    <scope>NUCLEOTIDE SEQUENCE</scope>
    <source>
        <strain evidence="2">CBS 168.71</strain>
    </source>
</reference>
<dbReference type="PANTHER" id="PTHR35910:SF1">
    <property type="entry name" value="2EXR DOMAIN-CONTAINING PROTEIN"/>
    <property type="match status" value="1"/>
</dbReference>
<keyword evidence="3" id="KW-1185">Reference proteome</keyword>
<dbReference type="PANTHER" id="PTHR35910">
    <property type="entry name" value="2EXR DOMAIN-CONTAINING PROTEIN"/>
    <property type="match status" value="1"/>
</dbReference>
<dbReference type="EMBL" id="JAUEPN010000012">
    <property type="protein sequence ID" value="KAK3290786.1"/>
    <property type="molecule type" value="Genomic_DNA"/>
</dbReference>
<evidence type="ECO:0000259" key="1">
    <source>
        <dbReference type="Pfam" id="PF20150"/>
    </source>
</evidence>
<evidence type="ECO:0000313" key="2">
    <source>
        <dbReference type="EMBL" id="KAK3290786.1"/>
    </source>
</evidence>
<organism evidence="2 3">
    <name type="scientific">Chaetomium fimeti</name>
    <dbReference type="NCBI Taxonomy" id="1854472"/>
    <lineage>
        <taxon>Eukaryota</taxon>
        <taxon>Fungi</taxon>
        <taxon>Dikarya</taxon>
        <taxon>Ascomycota</taxon>
        <taxon>Pezizomycotina</taxon>
        <taxon>Sordariomycetes</taxon>
        <taxon>Sordariomycetidae</taxon>
        <taxon>Sordariales</taxon>
        <taxon>Chaetomiaceae</taxon>
        <taxon>Chaetomium</taxon>
    </lineage>
</organism>
<comment type="caution">
    <text evidence="2">The sequence shown here is derived from an EMBL/GenBank/DDBJ whole genome shotgun (WGS) entry which is preliminary data.</text>
</comment>
<accession>A0AAE0H6L9</accession>
<sequence length="254" mass="29207">MAMTTTSATTATFHPFPRLPVELRARIWELTVEPRIVEVRVVYHDPSPVKVTDPDSWTPEWMKKRLPPVRHLRSPTPVPAQLQTCRAAREHLSRHPHDGGYQKAFSDIATTPYDGFDPVPEDDPQGERDRYVWLNLDIDMVSVGQTELRDFRAVARQVRRLRLERSMGCEVFSHTESKLIGRLFANLTEVHLICRGWGMRSAYRVTDDIDFPCGPENVYFVDPEAMGGKMMNSVDLDAMMDMECKEFDELEEEG</sequence>
<dbReference type="GeneID" id="87841848"/>
<dbReference type="AlphaFoldDB" id="A0AAE0H6L9"/>
<proteinExistence type="predicted"/>